<keyword evidence="2" id="KW-1185">Reference proteome</keyword>
<dbReference type="AlphaFoldDB" id="A0A4R3MNS7"/>
<comment type="caution">
    <text evidence="1">The sequence shown here is derived from an EMBL/GenBank/DDBJ whole genome shotgun (WGS) entry which is preliminary data.</text>
</comment>
<name>A0A4R3MNS7_9FIRM</name>
<organism evidence="1 2">
    <name type="scientific">Natranaerovirga pectinivora</name>
    <dbReference type="NCBI Taxonomy" id="682400"/>
    <lineage>
        <taxon>Bacteria</taxon>
        <taxon>Bacillati</taxon>
        <taxon>Bacillota</taxon>
        <taxon>Clostridia</taxon>
        <taxon>Lachnospirales</taxon>
        <taxon>Natranaerovirgaceae</taxon>
        <taxon>Natranaerovirga</taxon>
    </lineage>
</organism>
<dbReference type="EMBL" id="SMAL01000006">
    <property type="protein sequence ID" value="TCT14339.1"/>
    <property type="molecule type" value="Genomic_DNA"/>
</dbReference>
<gene>
    <name evidence="1" type="ORF">EDC18_106137</name>
</gene>
<dbReference type="OrthoDB" id="2087877at2"/>
<sequence>MFSLVLVFAIILSINTEIFASNSDLALFEELQLKYENITIRPVNSDEEIDFENATHINSPEELELFLAEFNSISSSIANAQLEDSITLENDILSTPIQHNIYNTSAVKLSDVVNFWLGPPIMMNLQFSFRSAYDDWLGGTVFTEIIDISSWLSGLQFPVAYKWTPQNSGYTFSMYRHRVTITVTGVLGHTYFYNGLPSIVETNHTFSATYTAR</sequence>
<protein>
    <submittedName>
        <fullName evidence="1">Uncharacterized protein</fullName>
    </submittedName>
</protein>
<accession>A0A4R3MNS7</accession>
<reference evidence="1 2" key="1">
    <citation type="submission" date="2019-03" db="EMBL/GenBank/DDBJ databases">
        <title>Genomic Encyclopedia of Type Strains, Phase IV (KMG-IV): sequencing the most valuable type-strain genomes for metagenomic binning, comparative biology and taxonomic classification.</title>
        <authorList>
            <person name="Goeker M."/>
        </authorList>
    </citation>
    <scope>NUCLEOTIDE SEQUENCE [LARGE SCALE GENOMIC DNA]</scope>
    <source>
        <strain evidence="1 2">DSM 24629</strain>
    </source>
</reference>
<evidence type="ECO:0000313" key="2">
    <source>
        <dbReference type="Proteomes" id="UP000294902"/>
    </source>
</evidence>
<proteinExistence type="predicted"/>
<dbReference type="Proteomes" id="UP000294902">
    <property type="component" value="Unassembled WGS sequence"/>
</dbReference>
<dbReference type="RefSeq" id="WP_132252643.1">
    <property type="nucleotide sequence ID" value="NZ_SMAL01000006.1"/>
</dbReference>
<evidence type="ECO:0000313" key="1">
    <source>
        <dbReference type="EMBL" id="TCT14339.1"/>
    </source>
</evidence>